<organism evidence="2 3">
    <name type="scientific">Durusdinium trenchii</name>
    <dbReference type="NCBI Taxonomy" id="1381693"/>
    <lineage>
        <taxon>Eukaryota</taxon>
        <taxon>Sar</taxon>
        <taxon>Alveolata</taxon>
        <taxon>Dinophyceae</taxon>
        <taxon>Suessiales</taxon>
        <taxon>Symbiodiniaceae</taxon>
        <taxon>Durusdinium</taxon>
    </lineage>
</organism>
<gene>
    <name evidence="2" type="ORF">SCF082_LOCUS36562</name>
</gene>
<accession>A0ABP0PHF8</accession>
<name>A0ABP0PHF8_9DINO</name>
<protein>
    <submittedName>
        <fullName evidence="2">Uncharacterized protein</fullName>
    </submittedName>
</protein>
<evidence type="ECO:0000313" key="3">
    <source>
        <dbReference type="Proteomes" id="UP001642464"/>
    </source>
</evidence>
<comment type="caution">
    <text evidence="2">The sequence shown here is derived from an EMBL/GenBank/DDBJ whole genome shotgun (WGS) entry which is preliminary data.</text>
</comment>
<feature type="compositionally biased region" description="Basic and acidic residues" evidence="1">
    <location>
        <begin position="250"/>
        <end position="263"/>
    </location>
</feature>
<feature type="region of interest" description="Disordered" evidence="1">
    <location>
        <begin position="226"/>
        <end position="263"/>
    </location>
</feature>
<proteinExistence type="predicted"/>
<dbReference type="EMBL" id="CAXAMM010036213">
    <property type="protein sequence ID" value="CAK9075463.1"/>
    <property type="molecule type" value="Genomic_DNA"/>
</dbReference>
<evidence type="ECO:0000313" key="2">
    <source>
        <dbReference type="EMBL" id="CAK9075463.1"/>
    </source>
</evidence>
<keyword evidence="3" id="KW-1185">Reference proteome</keyword>
<reference evidence="2 3" key="1">
    <citation type="submission" date="2024-02" db="EMBL/GenBank/DDBJ databases">
        <authorList>
            <person name="Chen Y."/>
            <person name="Shah S."/>
            <person name="Dougan E. K."/>
            <person name="Thang M."/>
            <person name="Chan C."/>
        </authorList>
    </citation>
    <scope>NUCLEOTIDE SEQUENCE [LARGE SCALE GENOMIC DNA]</scope>
</reference>
<dbReference type="Proteomes" id="UP001642464">
    <property type="component" value="Unassembled WGS sequence"/>
</dbReference>
<evidence type="ECO:0000256" key="1">
    <source>
        <dbReference type="SAM" id="MobiDB-lite"/>
    </source>
</evidence>
<feature type="non-terminal residue" evidence="2">
    <location>
        <position position="771"/>
    </location>
</feature>
<sequence length="771" mass="85269">MSFVKLLDEIKGITCFLESQKKLVDKAGLERLMKGHVNNIKSRVGLTCSPAEAESFIGMVSSGPWTDAQKEELSEPIVKAAAACGLEVRDHMDSLHIVRDLKTRLKDKHVIVDTHLTEFPDDPRRLEWFATAYAADDQPTSVQEAEIMKQSVSLRSSSKACKDSATTQVSVVDKRSSMPSMPFMPSMEQYWSCMQMHMQQMMGVHPFASGSAQRPAKRLRAIEDAPAVEAQPAAPTGEGVEKEDVDEKGEEAKNDVVKEEGGEPSHAVLLDMPRIPPVMKKPSKAVTPVTPKATAKAGAKAGAKVGAKPAAKAGAKACAKAGAKAGAKPGAKVLQAVKESGALPQHTSRSTVKRRRDEAVNVDTPYGHLLQVFEVEKDDGSKLSLSYVNPAALLHHASKECPRMQSLFKAAMEQFPNHVRHKWTLMLYMDEVSPGNQLKVHNRRKLQCIYFSVKEFGGFNLTQEHAWCVLTCVRTDVANQLKGGMSQLFKACIKLFFGDTCNFEHGIQVWVGNASRVLCFSLGYIVADEAALKQAFDCKGASGKMLCMSCQTTVSRRYAPHPLGRFILHTERDSSKFVLHSDRSVWQIVDHLHGLAAVLPKGQFKDEEMRLGFNYCPSGALLDVQLRETLKPITQMCYDPMHVYMVAGIWHKEVNLLLDLLRRHGYRQAQLHQFCGSFIWPHIHGGASCPARLVFQKKRDADSDFKCGSAETFAIYPVIRAFVQHVVQDAPEELQLGLNSYLRCCDVLDNLKHAVSSSTRLLFCTVWAPGA</sequence>